<dbReference type="AlphaFoldDB" id="A0A645BLB7"/>
<accession>A0A645BLB7</accession>
<dbReference type="CDD" id="cd00038">
    <property type="entry name" value="CAP_ED"/>
    <property type="match status" value="1"/>
</dbReference>
<dbReference type="SUPFAM" id="SSF51206">
    <property type="entry name" value="cAMP-binding domain-like"/>
    <property type="match status" value="1"/>
</dbReference>
<dbReference type="GO" id="GO:0005829">
    <property type="term" value="C:cytosol"/>
    <property type="evidence" value="ECO:0007669"/>
    <property type="project" value="TreeGrafter"/>
</dbReference>
<feature type="domain" description="Cyclic nucleotide-binding" evidence="1">
    <location>
        <begin position="14"/>
        <end position="116"/>
    </location>
</feature>
<reference evidence="2" key="1">
    <citation type="submission" date="2019-08" db="EMBL/GenBank/DDBJ databases">
        <authorList>
            <person name="Kucharzyk K."/>
            <person name="Murdoch R.W."/>
            <person name="Higgins S."/>
            <person name="Loffler F."/>
        </authorList>
    </citation>
    <scope>NUCLEOTIDE SEQUENCE</scope>
</reference>
<gene>
    <name evidence="2" type="ORF">SDC9_112886</name>
</gene>
<dbReference type="Pfam" id="PF00027">
    <property type="entry name" value="cNMP_binding"/>
    <property type="match status" value="1"/>
</dbReference>
<dbReference type="InterPro" id="IPR050397">
    <property type="entry name" value="Env_Response_Regulators"/>
</dbReference>
<evidence type="ECO:0000313" key="2">
    <source>
        <dbReference type="EMBL" id="MPM65982.1"/>
    </source>
</evidence>
<proteinExistence type="predicted"/>
<dbReference type="InterPro" id="IPR014710">
    <property type="entry name" value="RmlC-like_jellyroll"/>
</dbReference>
<organism evidence="2">
    <name type="scientific">bioreactor metagenome</name>
    <dbReference type="NCBI Taxonomy" id="1076179"/>
    <lineage>
        <taxon>unclassified sequences</taxon>
        <taxon>metagenomes</taxon>
        <taxon>ecological metagenomes</taxon>
    </lineage>
</organism>
<dbReference type="PROSITE" id="PS50042">
    <property type="entry name" value="CNMP_BINDING_3"/>
    <property type="match status" value="1"/>
</dbReference>
<protein>
    <recommendedName>
        <fullName evidence="1">Cyclic nucleotide-binding domain-containing protein</fullName>
    </recommendedName>
</protein>
<dbReference type="InterPro" id="IPR000595">
    <property type="entry name" value="cNMP-bd_dom"/>
</dbReference>
<dbReference type="PANTHER" id="PTHR24567:SF74">
    <property type="entry name" value="HTH-TYPE TRANSCRIPTIONAL REGULATOR ARCR"/>
    <property type="match status" value="1"/>
</dbReference>
<dbReference type="Gene3D" id="2.60.120.10">
    <property type="entry name" value="Jelly Rolls"/>
    <property type="match status" value="1"/>
</dbReference>
<dbReference type="InterPro" id="IPR018490">
    <property type="entry name" value="cNMP-bd_dom_sf"/>
</dbReference>
<dbReference type="EMBL" id="VSSQ01020821">
    <property type="protein sequence ID" value="MPM65982.1"/>
    <property type="molecule type" value="Genomic_DNA"/>
</dbReference>
<comment type="caution">
    <text evidence="2">The sequence shown here is derived from an EMBL/GenBank/DDBJ whole genome shotgun (WGS) entry which is preliminary data.</text>
</comment>
<name>A0A645BLB7_9ZZZZ</name>
<sequence>MVKMRKRHLFSLPVFQGTSVELQTQLTPLVTLCHIAAGTTIFKQGEAANYLFILEKGQVEIVFKPFDGPALSVSRLGKGDIFGWSSTLGRKGYTSAAQALCDCEAYRISGKDLQRLCEDDPQSGVVILDRLASAIAERLECTHTEIMGILNQGMNLDLDLHTQGSNYG</sequence>
<dbReference type="PANTHER" id="PTHR24567">
    <property type="entry name" value="CRP FAMILY TRANSCRIPTIONAL REGULATORY PROTEIN"/>
    <property type="match status" value="1"/>
</dbReference>
<dbReference type="GO" id="GO:0003700">
    <property type="term" value="F:DNA-binding transcription factor activity"/>
    <property type="evidence" value="ECO:0007669"/>
    <property type="project" value="TreeGrafter"/>
</dbReference>
<evidence type="ECO:0000259" key="1">
    <source>
        <dbReference type="PROSITE" id="PS50042"/>
    </source>
</evidence>
<dbReference type="SMART" id="SM00100">
    <property type="entry name" value="cNMP"/>
    <property type="match status" value="1"/>
</dbReference>